<keyword evidence="4" id="KW-1185">Reference proteome</keyword>
<evidence type="ECO:0000256" key="1">
    <source>
        <dbReference type="ARBA" id="ARBA00022729"/>
    </source>
</evidence>
<gene>
    <name evidence="3" type="ORF">W908_00890</name>
</gene>
<dbReference type="STRING" id="1125411.W908_00890"/>
<dbReference type="Gene3D" id="3.40.190.10">
    <property type="entry name" value="Periplasmic binding protein-like II"/>
    <property type="match status" value="2"/>
</dbReference>
<protein>
    <submittedName>
        <fullName evidence="3">Spermidine/putrescine ABC transporter substrate-binding protein</fullName>
    </submittedName>
</protein>
<dbReference type="KEGG" id="tsn:W908_00890"/>
<feature type="chain" id="PRO_5005797550" evidence="2">
    <location>
        <begin position="27"/>
        <end position="352"/>
    </location>
</feature>
<dbReference type="SUPFAM" id="SSF53850">
    <property type="entry name" value="Periplasmic binding protein-like II"/>
    <property type="match status" value="1"/>
</dbReference>
<dbReference type="Pfam" id="PF13416">
    <property type="entry name" value="SBP_bac_8"/>
    <property type="match status" value="1"/>
</dbReference>
<keyword evidence="1 2" id="KW-0732">Signal</keyword>
<reference evidence="3 4" key="1">
    <citation type="journal article" date="2015" name="Genome Announc.">
        <title>Genome Sequence of 'Candidatus Thioglobus singularis' Strain PS1, a Mixotroph from the SUP05 Clade of Marine Gammaproteobacteria.</title>
        <authorList>
            <person name="Marshall K.T."/>
            <person name="Morris R.M."/>
        </authorList>
    </citation>
    <scope>NUCLEOTIDE SEQUENCE [LARGE SCALE GENOMIC DNA]</scope>
    <source>
        <strain evidence="3 4">PS1</strain>
    </source>
</reference>
<dbReference type="PATRIC" id="fig|1125411.7.peg.175"/>
<dbReference type="AlphaFoldDB" id="A0A0M4LFF7"/>
<dbReference type="Proteomes" id="UP000068905">
    <property type="component" value="Chromosome"/>
</dbReference>
<dbReference type="RefSeq" id="WP_053819572.1">
    <property type="nucleotide sequence ID" value="NZ_CP006911.1"/>
</dbReference>
<evidence type="ECO:0000256" key="2">
    <source>
        <dbReference type="SAM" id="SignalP"/>
    </source>
</evidence>
<dbReference type="EMBL" id="CP006911">
    <property type="protein sequence ID" value="ALE01289.1"/>
    <property type="molecule type" value="Genomic_DNA"/>
</dbReference>
<organism evidence="3 4">
    <name type="scientific">Candidatus Pseudothioglobus singularis PS1</name>
    <dbReference type="NCBI Taxonomy" id="1125411"/>
    <lineage>
        <taxon>Bacteria</taxon>
        <taxon>Pseudomonadati</taxon>
        <taxon>Pseudomonadota</taxon>
        <taxon>Gammaproteobacteria</taxon>
        <taxon>Candidatus Pseudothioglobaceae</taxon>
        <taxon>Candidatus Pseudothioglobus</taxon>
    </lineage>
</organism>
<proteinExistence type="predicted"/>
<sequence>MNKYLKIVCLTLLMGMGFGLSNIAKADGHSVMFASWGGSFQDALRSSMLAPAAQDLGIEVKEDTTNGIQDVRAQISANAVAWDVAEMELSACETLSRDGMLEPIDYKMVDASGIPSDLRQDNYIGFINFTKVIAYRKDKFGDNGPQSWADFWDVEKFPGKRGMHGKVNYNLEAALMADGVPKSEIYNVLSTKKGQERAWAKLAEIVPHVTVWYRGGSQSAQILRDGEVDVVHMGHNRVESVANSGVDVAYTFQDGTMDVDCLLVPKGAPNYSNAMKLINSVLSASSQATLAKTMPLGPVNKYAFDAGVLSIEQAKNVNTHPDNYDKQLLVDPNFYIGQLDVLTERFDTLIQQ</sequence>
<dbReference type="PANTHER" id="PTHR30222">
    <property type="entry name" value="SPERMIDINE/PUTRESCINE-BINDING PERIPLASMIC PROTEIN"/>
    <property type="match status" value="1"/>
</dbReference>
<name>A0A0M4LFF7_9GAMM</name>
<dbReference type="PANTHER" id="PTHR30222:SF2">
    <property type="entry name" value="ABC TRANSPORTER SUBSTRATE-BINDING PROTEIN"/>
    <property type="match status" value="1"/>
</dbReference>
<accession>A0A0M4LFF7</accession>
<feature type="signal peptide" evidence="2">
    <location>
        <begin position="1"/>
        <end position="26"/>
    </location>
</feature>
<evidence type="ECO:0000313" key="4">
    <source>
        <dbReference type="Proteomes" id="UP000068905"/>
    </source>
</evidence>
<evidence type="ECO:0000313" key="3">
    <source>
        <dbReference type="EMBL" id="ALE01289.1"/>
    </source>
</evidence>
<dbReference type="OrthoDB" id="9815444at2"/>
<dbReference type="CDD" id="cd13589">
    <property type="entry name" value="PBP2_polyamine_RpCGA009"/>
    <property type="match status" value="1"/>
</dbReference>
<dbReference type="InterPro" id="IPR006059">
    <property type="entry name" value="SBP"/>
</dbReference>